<evidence type="ECO:0000256" key="1">
    <source>
        <dbReference type="ARBA" id="ARBA00023015"/>
    </source>
</evidence>
<dbReference type="Gene3D" id="1.10.10.60">
    <property type="entry name" value="Homeodomain-like"/>
    <property type="match status" value="1"/>
</dbReference>
<dbReference type="EMBL" id="JBFNQN010000002">
    <property type="protein sequence ID" value="MEW9263769.1"/>
    <property type="molecule type" value="Genomic_DNA"/>
</dbReference>
<dbReference type="PROSITE" id="PS01124">
    <property type="entry name" value="HTH_ARAC_FAMILY_2"/>
    <property type="match status" value="1"/>
</dbReference>
<dbReference type="InterPro" id="IPR018060">
    <property type="entry name" value="HTH_AraC"/>
</dbReference>
<organism evidence="5 6">
    <name type="scientific">Kineococcus endophyticus</name>
    <dbReference type="NCBI Taxonomy" id="1181883"/>
    <lineage>
        <taxon>Bacteria</taxon>
        <taxon>Bacillati</taxon>
        <taxon>Actinomycetota</taxon>
        <taxon>Actinomycetes</taxon>
        <taxon>Kineosporiales</taxon>
        <taxon>Kineosporiaceae</taxon>
        <taxon>Kineococcus</taxon>
    </lineage>
</organism>
<proteinExistence type="predicted"/>
<dbReference type="SUPFAM" id="SSF46689">
    <property type="entry name" value="Homeodomain-like"/>
    <property type="match status" value="1"/>
</dbReference>
<protein>
    <submittedName>
        <fullName evidence="5">AraC family transcriptional regulator</fullName>
    </submittedName>
</protein>
<evidence type="ECO:0000313" key="5">
    <source>
        <dbReference type="EMBL" id="MEW9263769.1"/>
    </source>
</evidence>
<keyword evidence="3" id="KW-0804">Transcription</keyword>
<dbReference type="Proteomes" id="UP001555826">
    <property type="component" value="Unassembled WGS sequence"/>
</dbReference>
<evidence type="ECO:0000256" key="3">
    <source>
        <dbReference type="ARBA" id="ARBA00023163"/>
    </source>
</evidence>
<comment type="caution">
    <text evidence="5">The sequence shown here is derived from an EMBL/GenBank/DDBJ whole genome shotgun (WGS) entry which is preliminary data.</text>
</comment>
<dbReference type="InterPro" id="IPR009057">
    <property type="entry name" value="Homeodomain-like_sf"/>
</dbReference>
<name>A0ABV3P2B5_9ACTN</name>
<feature type="domain" description="HTH araC/xylS-type" evidence="4">
    <location>
        <begin position="173"/>
        <end position="271"/>
    </location>
</feature>
<dbReference type="SMART" id="SM00342">
    <property type="entry name" value="HTH_ARAC"/>
    <property type="match status" value="1"/>
</dbReference>
<keyword evidence="6" id="KW-1185">Reference proteome</keyword>
<dbReference type="Pfam" id="PF12833">
    <property type="entry name" value="HTH_18"/>
    <property type="match status" value="1"/>
</dbReference>
<dbReference type="Pfam" id="PF02311">
    <property type="entry name" value="AraC_binding"/>
    <property type="match status" value="1"/>
</dbReference>
<dbReference type="InterPro" id="IPR037923">
    <property type="entry name" value="HTH-like"/>
</dbReference>
<gene>
    <name evidence="5" type="ORF">AB1207_03330</name>
</gene>
<dbReference type="PANTHER" id="PTHR43280">
    <property type="entry name" value="ARAC-FAMILY TRANSCRIPTIONAL REGULATOR"/>
    <property type="match status" value="1"/>
</dbReference>
<evidence type="ECO:0000313" key="6">
    <source>
        <dbReference type="Proteomes" id="UP001555826"/>
    </source>
</evidence>
<dbReference type="InterPro" id="IPR003313">
    <property type="entry name" value="AraC-bd"/>
</dbReference>
<sequence length="277" mass="30362">MPFSAAVRTPGFEVVNLAELRDRRARHPDRLHRLEFHTLSLVTAGRGRREVDFDSCAAVPGTFLWVRPGQVQRFDRDDTTQGWHVLFTADFVSPVVQVSGLLDTWVPTSVRQTSIGSEQNARLVRLCEQLALEGGNGHPDAGVLQLLLAALLLAAEHGSPVSARTGGADQVHARFRRLLEQRFASDRSVESYAALVGCSPRTLTRACHAAVGSSAKDVVDDRVALEARRLLAHTDLTVAAVGRRLGFEETTNFVKFFVRRTGTTPGTFRQDATTPRG</sequence>
<dbReference type="PANTHER" id="PTHR43280:SF32">
    <property type="entry name" value="TRANSCRIPTIONAL REGULATORY PROTEIN"/>
    <property type="match status" value="1"/>
</dbReference>
<reference evidence="5 6" key="1">
    <citation type="submission" date="2024-07" db="EMBL/GenBank/DDBJ databases">
        <authorList>
            <person name="Thanompreechachai J."/>
            <person name="Duangmal K."/>
        </authorList>
    </citation>
    <scope>NUCLEOTIDE SEQUENCE [LARGE SCALE GENOMIC DNA]</scope>
    <source>
        <strain evidence="5 6">KCTC 19886</strain>
    </source>
</reference>
<dbReference type="SUPFAM" id="SSF51215">
    <property type="entry name" value="Regulatory protein AraC"/>
    <property type="match status" value="1"/>
</dbReference>
<keyword evidence="1" id="KW-0805">Transcription regulation</keyword>
<dbReference type="RefSeq" id="WP_367636362.1">
    <property type="nucleotide sequence ID" value="NZ_JBFNQN010000002.1"/>
</dbReference>
<accession>A0ABV3P2B5</accession>
<evidence type="ECO:0000259" key="4">
    <source>
        <dbReference type="PROSITE" id="PS01124"/>
    </source>
</evidence>
<evidence type="ECO:0000256" key="2">
    <source>
        <dbReference type="ARBA" id="ARBA00023125"/>
    </source>
</evidence>
<keyword evidence="2" id="KW-0238">DNA-binding</keyword>